<protein>
    <submittedName>
        <fullName evidence="1">Uncharacterized protein</fullName>
    </submittedName>
</protein>
<accession>A0A368GL71</accession>
<gene>
    <name evidence="1" type="ORF">ANCCAN_10026</name>
</gene>
<comment type="caution">
    <text evidence="1">The sequence shown here is derived from an EMBL/GenBank/DDBJ whole genome shotgun (WGS) entry which is preliminary data.</text>
</comment>
<name>A0A368GL71_ANCCA</name>
<reference evidence="1 2" key="1">
    <citation type="submission" date="2014-10" db="EMBL/GenBank/DDBJ databases">
        <title>Draft genome of the hookworm Ancylostoma caninum.</title>
        <authorList>
            <person name="Mitreva M."/>
        </authorList>
    </citation>
    <scope>NUCLEOTIDE SEQUENCE [LARGE SCALE GENOMIC DNA]</scope>
    <source>
        <strain evidence="1 2">Baltimore</strain>
    </source>
</reference>
<dbReference type="AlphaFoldDB" id="A0A368GL71"/>
<organism evidence="1 2">
    <name type="scientific">Ancylostoma caninum</name>
    <name type="common">Dog hookworm</name>
    <dbReference type="NCBI Taxonomy" id="29170"/>
    <lineage>
        <taxon>Eukaryota</taxon>
        <taxon>Metazoa</taxon>
        <taxon>Ecdysozoa</taxon>
        <taxon>Nematoda</taxon>
        <taxon>Chromadorea</taxon>
        <taxon>Rhabditida</taxon>
        <taxon>Rhabditina</taxon>
        <taxon>Rhabditomorpha</taxon>
        <taxon>Strongyloidea</taxon>
        <taxon>Ancylostomatidae</taxon>
        <taxon>Ancylostomatinae</taxon>
        <taxon>Ancylostoma</taxon>
    </lineage>
</organism>
<proteinExistence type="predicted"/>
<keyword evidence="2" id="KW-1185">Reference proteome</keyword>
<evidence type="ECO:0000313" key="2">
    <source>
        <dbReference type="Proteomes" id="UP000252519"/>
    </source>
</evidence>
<dbReference type="EMBL" id="JOJR01000141">
    <property type="protein sequence ID" value="RCN43999.1"/>
    <property type="molecule type" value="Genomic_DNA"/>
</dbReference>
<sequence>MFLTRLHHLEATSSQALVANLVSTDWRRTPR</sequence>
<evidence type="ECO:0000313" key="1">
    <source>
        <dbReference type="EMBL" id="RCN43999.1"/>
    </source>
</evidence>
<dbReference type="Proteomes" id="UP000252519">
    <property type="component" value="Unassembled WGS sequence"/>
</dbReference>